<dbReference type="InterPro" id="IPR014729">
    <property type="entry name" value="Rossmann-like_a/b/a_fold"/>
</dbReference>
<comment type="similarity">
    <text evidence="1">Belongs to the universal stress protein A family.</text>
</comment>
<dbReference type="SUPFAM" id="SSF52402">
    <property type="entry name" value="Adenine nucleotide alpha hydrolases-like"/>
    <property type="match status" value="2"/>
</dbReference>
<dbReference type="PATRIC" id="fig|1653479.3.peg.2893"/>
<dbReference type="Proteomes" id="UP000076038">
    <property type="component" value="Chromosome"/>
</dbReference>
<feature type="domain" description="UspA" evidence="2">
    <location>
        <begin position="13"/>
        <end position="149"/>
    </location>
</feature>
<name>A0A143QLW3_RHOFA</name>
<dbReference type="EMBL" id="CP015220">
    <property type="protein sequence ID" value="AMY24155.1"/>
    <property type="molecule type" value="Genomic_DNA"/>
</dbReference>
<accession>A0A143QLW3</accession>
<dbReference type="PRINTS" id="PR01438">
    <property type="entry name" value="UNVRSLSTRESS"/>
</dbReference>
<organism evidence="3 4">
    <name type="scientific">Rhodococcoides fascians</name>
    <name type="common">Rhodococcus fascians</name>
    <dbReference type="NCBI Taxonomy" id="1828"/>
    <lineage>
        <taxon>Bacteria</taxon>
        <taxon>Bacillati</taxon>
        <taxon>Actinomycetota</taxon>
        <taxon>Actinomycetes</taxon>
        <taxon>Mycobacteriales</taxon>
        <taxon>Nocardiaceae</taxon>
        <taxon>Rhodococcoides</taxon>
    </lineage>
</organism>
<dbReference type="PANTHER" id="PTHR31964">
    <property type="entry name" value="ADENINE NUCLEOTIDE ALPHA HYDROLASES-LIKE SUPERFAMILY PROTEIN"/>
    <property type="match status" value="1"/>
</dbReference>
<evidence type="ECO:0000313" key="4">
    <source>
        <dbReference type="Proteomes" id="UP000076038"/>
    </source>
</evidence>
<dbReference type="Pfam" id="PF00582">
    <property type="entry name" value="Usp"/>
    <property type="match status" value="2"/>
</dbReference>
<dbReference type="PANTHER" id="PTHR31964:SF113">
    <property type="entry name" value="USPA DOMAIN-CONTAINING PROTEIN"/>
    <property type="match status" value="1"/>
</dbReference>
<feature type="domain" description="UspA" evidence="2">
    <location>
        <begin position="165"/>
        <end position="302"/>
    </location>
</feature>
<dbReference type="RefSeq" id="WP_048319490.1">
    <property type="nucleotide sequence ID" value="NZ_CP015220.1"/>
</dbReference>
<protein>
    <submittedName>
        <fullName evidence="3">Universal stress protein</fullName>
    </submittedName>
</protein>
<dbReference type="InterPro" id="IPR006015">
    <property type="entry name" value="Universal_stress_UspA"/>
</dbReference>
<proteinExistence type="inferred from homology"/>
<evidence type="ECO:0000313" key="3">
    <source>
        <dbReference type="EMBL" id="AMY24155.1"/>
    </source>
</evidence>
<evidence type="ECO:0000259" key="2">
    <source>
        <dbReference type="Pfam" id="PF00582"/>
    </source>
</evidence>
<reference evidence="4" key="2">
    <citation type="submission" date="2016-04" db="EMBL/GenBank/DDBJ databases">
        <title>Complete Genome and Plasmid Sequences for Rhodococcus fascians D188 and Draft Sequences for Rhodococcus spp. Isolates PBTS 1 and PBTS 2.</title>
        <authorList>
            <person name="Stamer R."/>
            <person name="Vereecke D."/>
            <person name="Zhang Y."/>
            <person name="Schilkey F."/>
            <person name="Devitt N."/>
            <person name="Randall J."/>
        </authorList>
    </citation>
    <scope>NUCLEOTIDE SEQUENCE [LARGE SCALE GENOMIC DNA]</scope>
    <source>
        <strain evidence="4">PBTS2</strain>
    </source>
</reference>
<dbReference type="AlphaFoldDB" id="A0A143QLW3"/>
<sequence>MTTAIDHRKNLTVVGVDGSVSARNAVRWAATDVVGRDTTLLLVYAGVDLDITRTGAPDANSGTASGARARARSALAAARVIALSILGDDADVETVLGPGPPNEVLNGYADTARMLVLGSRRKGSVARAVLGSVSTDVATHARCPIAVVPQSFTGTAAESATAPTVVGVDCSSNDDAVLDVAFDQASRLGVPLLAVHAYESLQPRTGFARSIDLGPRMRGDSAPQRWIDHLVASWSEKYPDVEVTAHAAHDRPSHALLEYASQSHAQLIVLGARSRGAISPLFGGSTSRAVLHRADIPVVIVPACTGKLQ</sequence>
<keyword evidence="4" id="KW-1185">Reference proteome</keyword>
<gene>
    <name evidence="3" type="ORF">A3Q41_02864</name>
</gene>
<dbReference type="InterPro" id="IPR006016">
    <property type="entry name" value="UspA"/>
</dbReference>
<evidence type="ECO:0000256" key="1">
    <source>
        <dbReference type="ARBA" id="ARBA00008791"/>
    </source>
</evidence>
<dbReference type="KEGG" id="rhs:A3Q41_02864"/>
<dbReference type="Gene3D" id="3.40.50.620">
    <property type="entry name" value="HUPs"/>
    <property type="match status" value="2"/>
</dbReference>
<reference evidence="3 4" key="1">
    <citation type="journal article" date="2016" name="Genome Announc.">
        <title>Complete Genome and Plasmid Sequences for Rhodococcus fascians D188 and Draft Sequences for Rhodococcus Isolates PBTS 1 and PBTS 2.</title>
        <authorList>
            <person name="Stamler R.A."/>
            <person name="Vereecke D."/>
            <person name="Zhang Y."/>
            <person name="Schilkey F."/>
            <person name="Devitt N."/>
            <person name="Randall J.J."/>
        </authorList>
    </citation>
    <scope>NUCLEOTIDE SEQUENCE [LARGE SCALE GENOMIC DNA]</scope>
    <source>
        <strain evidence="3 4">PBTS2</strain>
    </source>
</reference>